<dbReference type="Proteomes" id="UP001152173">
    <property type="component" value="Unassembled WGS sequence"/>
</dbReference>
<reference evidence="2" key="1">
    <citation type="submission" date="2022-05" db="EMBL/GenBank/DDBJ databases">
        <authorList>
            <person name="Colautti A."/>
            <person name="Iacumin L."/>
        </authorList>
    </citation>
    <scope>NUCLEOTIDE SEQUENCE</scope>
    <source>
        <strain evidence="2">SK 55</strain>
    </source>
</reference>
<feature type="compositionally biased region" description="Basic and acidic residues" evidence="1">
    <location>
        <begin position="1"/>
        <end position="14"/>
    </location>
</feature>
<feature type="region of interest" description="Disordered" evidence="1">
    <location>
        <begin position="1"/>
        <end position="20"/>
    </location>
</feature>
<dbReference type="AlphaFoldDB" id="A0A9X3RDG1"/>
<evidence type="ECO:0000256" key="1">
    <source>
        <dbReference type="SAM" id="MobiDB-lite"/>
    </source>
</evidence>
<evidence type="ECO:0000313" key="3">
    <source>
        <dbReference type="Proteomes" id="UP001152173"/>
    </source>
</evidence>
<gene>
    <name evidence="2" type="ORF">M9R32_07630</name>
</gene>
<dbReference type="EMBL" id="JAMKBJ010000005">
    <property type="protein sequence ID" value="MCZ8537044.1"/>
    <property type="molecule type" value="Genomic_DNA"/>
</dbReference>
<proteinExistence type="predicted"/>
<protein>
    <submittedName>
        <fullName evidence="2">Uncharacterized protein</fullName>
    </submittedName>
</protein>
<keyword evidence="3" id="KW-1185">Reference proteome</keyword>
<name>A0A9X3RDG1_9BACL</name>
<evidence type="ECO:0000313" key="2">
    <source>
        <dbReference type="EMBL" id="MCZ8537044.1"/>
    </source>
</evidence>
<accession>A0A9X3RDG1</accession>
<comment type="caution">
    <text evidence="2">The sequence shown here is derived from an EMBL/GenBank/DDBJ whole genome shotgun (WGS) entry which is preliminary data.</text>
</comment>
<dbReference type="RefSeq" id="WP_269926140.1">
    <property type="nucleotide sequence ID" value="NZ_JAMKBJ010000005.1"/>
</dbReference>
<sequence>MKKKVFTEEDRELAKGPYMDSPDAVMTDKVSLFDMHEDMKLVDAQMIDELNKQVINDPARKVTLDPSANEEIHPN</sequence>
<organism evidence="2 3">
    <name type="scientific">Paenisporosarcina quisquiliarum</name>
    <dbReference type="NCBI Taxonomy" id="365346"/>
    <lineage>
        <taxon>Bacteria</taxon>
        <taxon>Bacillati</taxon>
        <taxon>Bacillota</taxon>
        <taxon>Bacilli</taxon>
        <taxon>Bacillales</taxon>
        <taxon>Caryophanaceae</taxon>
        <taxon>Paenisporosarcina</taxon>
    </lineage>
</organism>